<feature type="transmembrane region" description="Helical" evidence="2">
    <location>
        <begin position="356"/>
        <end position="382"/>
    </location>
</feature>
<feature type="transmembrane region" description="Helical" evidence="2">
    <location>
        <begin position="193"/>
        <end position="218"/>
    </location>
</feature>
<dbReference type="Pfam" id="PF01554">
    <property type="entry name" value="MatE"/>
    <property type="match status" value="1"/>
</dbReference>
<evidence type="ECO:0000256" key="1">
    <source>
        <dbReference type="ARBA" id="ARBA00010199"/>
    </source>
</evidence>
<gene>
    <name evidence="3" type="ORF">Amon01_000619300</name>
</gene>
<dbReference type="EMBL" id="BSXU01003821">
    <property type="protein sequence ID" value="GMG40440.1"/>
    <property type="molecule type" value="Genomic_DNA"/>
</dbReference>
<dbReference type="AlphaFoldDB" id="A0A9W6Z2E1"/>
<keyword evidence="2" id="KW-0472">Membrane</keyword>
<feature type="transmembrane region" description="Helical" evidence="2">
    <location>
        <begin position="100"/>
        <end position="119"/>
    </location>
</feature>
<name>A0A9W6Z2E1_AMBMO</name>
<dbReference type="PANTHER" id="PTHR11206">
    <property type="entry name" value="MULTIDRUG RESISTANCE PROTEIN"/>
    <property type="match status" value="1"/>
</dbReference>
<evidence type="ECO:0000313" key="3">
    <source>
        <dbReference type="EMBL" id="GMG40440.1"/>
    </source>
</evidence>
<organism evidence="3 4">
    <name type="scientific">Ambrosiozyma monospora</name>
    <name type="common">Yeast</name>
    <name type="synonym">Endomycopsis monosporus</name>
    <dbReference type="NCBI Taxonomy" id="43982"/>
    <lineage>
        <taxon>Eukaryota</taxon>
        <taxon>Fungi</taxon>
        <taxon>Dikarya</taxon>
        <taxon>Ascomycota</taxon>
        <taxon>Saccharomycotina</taxon>
        <taxon>Pichiomycetes</taxon>
        <taxon>Pichiales</taxon>
        <taxon>Pichiaceae</taxon>
        <taxon>Ambrosiozyma</taxon>
    </lineage>
</organism>
<evidence type="ECO:0000313" key="4">
    <source>
        <dbReference type="Proteomes" id="UP001165063"/>
    </source>
</evidence>
<sequence>MRSETTSLFSTHIFGNTSTTFHPDPYTNTNHHKTRTPIPMLISSTLIPQPFESTLLKTRLLRAKPTTTTTAQTQTQIQTKISIQSELITLFLNSTPAQQTIALLLRCVLCFATPIITLSRFSSLNELCSGSLAMVVANAAYFAVIQGCVYSLAGPNSAGVHEAIVAWQVEVGVGRDGRDNDDDDDGGEYGAKVGALCLMGFMGIVIMLIPMISICWFFENLVESLFALPLSSSLSWMSGEGLFHDVQSCLQVLSLGLPGLVAFELCDWFLLLVHHQQFFSIWILIVVVPLNSVLSYLFVYVFDLGLIGAPLALSLSFWIMGLGSLAYVLLFVDGLQCWKGFAKKVTFSRTDLLRRLSLAVGAVVSVEIEYFVFELMIFTALSFGKVQFAVLTLCSVIASLAAQVSYAFGCAVSIRVNQLIGLGDKNDSAKSALYCMIFAEILGVFNFFSLFIFKKTIVSIFTNDEELTHELYQVLPYVFALQLFDSLNVTCVGLLRSQRKEVIGSVVHFVAYFVICLPLTYFLAFVLHYKVIWLWIGLNLTVFLLISFEAPLVLIIDWDKALRIASQQEDQVCNLSFY</sequence>
<dbReference type="InterPro" id="IPR002528">
    <property type="entry name" value="MATE_fam"/>
</dbReference>
<keyword evidence="2" id="KW-1133">Transmembrane helix</keyword>
<comment type="similarity">
    <text evidence="1">Belongs to the multi antimicrobial extrusion (MATE) (TC 2.A.66.1) family.</text>
</comment>
<feature type="transmembrane region" description="Helical" evidence="2">
    <location>
        <begin position="250"/>
        <end position="271"/>
    </location>
</feature>
<keyword evidence="4" id="KW-1185">Reference proteome</keyword>
<dbReference type="Proteomes" id="UP001165063">
    <property type="component" value="Unassembled WGS sequence"/>
</dbReference>
<dbReference type="GO" id="GO:0016020">
    <property type="term" value="C:membrane"/>
    <property type="evidence" value="ECO:0007669"/>
    <property type="project" value="InterPro"/>
</dbReference>
<feature type="transmembrane region" description="Helical" evidence="2">
    <location>
        <begin position="388"/>
        <end position="412"/>
    </location>
</feature>
<proteinExistence type="inferred from homology"/>
<feature type="transmembrane region" description="Helical" evidence="2">
    <location>
        <begin position="311"/>
        <end position="335"/>
    </location>
</feature>
<dbReference type="GO" id="GO:0015297">
    <property type="term" value="F:antiporter activity"/>
    <property type="evidence" value="ECO:0007669"/>
    <property type="project" value="InterPro"/>
</dbReference>
<feature type="transmembrane region" description="Helical" evidence="2">
    <location>
        <begin position="532"/>
        <end position="556"/>
    </location>
</feature>
<accession>A0A9W6Z2E1</accession>
<feature type="transmembrane region" description="Helical" evidence="2">
    <location>
        <begin position="131"/>
        <end position="153"/>
    </location>
</feature>
<feature type="transmembrane region" description="Helical" evidence="2">
    <location>
        <begin position="433"/>
        <end position="454"/>
    </location>
</feature>
<reference evidence="3" key="1">
    <citation type="submission" date="2023-04" db="EMBL/GenBank/DDBJ databases">
        <title>Ambrosiozyma monospora NBRC 1965.</title>
        <authorList>
            <person name="Ichikawa N."/>
            <person name="Sato H."/>
            <person name="Tonouchi N."/>
        </authorList>
    </citation>
    <scope>NUCLEOTIDE SEQUENCE</scope>
    <source>
        <strain evidence="3">NBRC 1965</strain>
    </source>
</reference>
<protein>
    <submittedName>
        <fullName evidence="3">Unnamed protein product</fullName>
    </submittedName>
</protein>
<dbReference type="GO" id="GO:0042910">
    <property type="term" value="F:xenobiotic transmembrane transporter activity"/>
    <property type="evidence" value="ECO:0007669"/>
    <property type="project" value="InterPro"/>
</dbReference>
<feature type="transmembrane region" description="Helical" evidence="2">
    <location>
        <begin position="502"/>
        <end position="526"/>
    </location>
</feature>
<comment type="caution">
    <text evidence="3">The sequence shown here is derived from an EMBL/GenBank/DDBJ whole genome shotgun (WGS) entry which is preliminary data.</text>
</comment>
<keyword evidence="2" id="KW-0812">Transmembrane</keyword>
<dbReference type="OrthoDB" id="2126698at2759"/>
<feature type="transmembrane region" description="Helical" evidence="2">
    <location>
        <begin position="474"/>
        <end position="495"/>
    </location>
</feature>
<feature type="transmembrane region" description="Helical" evidence="2">
    <location>
        <begin position="278"/>
        <end position="299"/>
    </location>
</feature>
<evidence type="ECO:0000256" key="2">
    <source>
        <dbReference type="SAM" id="Phobius"/>
    </source>
</evidence>